<evidence type="ECO:0000256" key="6">
    <source>
        <dbReference type="ARBA" id="ARBA00022989"/>
    </source>
</evidence>
<feature type="transmembrane region" description="Helical" evidence="8">
    <location>
        <begin position="145"/>
        <end position="166"/>
    </location>
</feature>
<proteinExistence type="predicted"/>
<dbReference type="PROSITE" id="PS50850">
    <property type="entry name" value="MFS"/>
    <property type="match status" value="1"/>
</dbReference>
<dbReference type="InterPro" id="IPR005828">
    <property type="entry name" value="MFS_sugar_transport-like"/>
</dbReference>
<dbReference type="SUPFAM" id="SSF103473">
    <property type="entry name" value="MFS general substrate transporter"/>
    <property type="match status" value="1"/>
</dbReference>
<feature type="domain" description="Major facilitator superfamily (MFS) profile" evidence="9">
    <location>
        <begin position="1"/>
        <end position="420"/>
    </location>
</feature>
<protein>
    <recommendedName>
        <fullName evidence="9">Major facilitator superfamily (MFS) profile domain-containing protein</fullName>
    </recommendedName>
</protein>
<feature type="transmembrane region" description="Helical" evidence="8">
    <location>
        <begin position="120"/>
        <end position="139"/>
    </location>
</feature>
<dbReference type="AlphaFoldDB" id="A0A9P0GH57"/>
<evidence type="ECO:0000256" key="7">
    <source>
        <dbReference type="ARBA" id="ARBA00023136"/>
    </source>
</evidence>
<evidence type="ECO:0000256" key="5">
    <source>
        <dbReference type="ARBA" id="ARBA00022692"/>
    </source>
</evidence>
<keyword evidence="7 8" id="KW-0472">Membrane</keyword>
<evidence type="ECO:0000313" key="11">
    <source>
        <dbReference type="Proteomes" id="UP001153636"/>
    </source>
</evidence>
<evidence type="ECO:0000256" key="3">
    <source>
        <dbReference type="ARBA" id="ARBA00022475"/>
    </source>
</evidence>
<evidence type="ECO:0000256" key="4">
    <source>
        <dbReference type="ARBA" id="ARBA00022597"/>
    </source>
</evidence>
<organism evidence="10 11">
    <name type="scientific">Psylliodes chrysocephalus</name>
    <dbReference type="NCBI Taxonomy" id="3402493"/>
    <lineage>
        <taxon>Eukaryota</taxon>
        <taxon>Metazoa</taxon>
        <taxon>Ecdysozoa</taxon>
        <taxon>Arthropoda</taxon>
        <taxon>Hexapoda</taxon>
        <taxon>Insecta</taxon>
        <taxon>Pterygota</taxon>
        <taxon>Neoptera</taxon>
        <taxon>Endopterygota</taxon>
        <taxon>Coleoptera</taxon>
        <taxon>Polyphaga</taxon>
        <taxon>Cucujiformia</taxon>
        <taxon>Chrysomeloidea</taxon>
        <taxon>Chrysomelidae</taxon>
        <taxon>Galerucinae</taxon>
        <taxon>Alticini</taxon>
        <taxon>Psylliodes</taxon>
    </lineage>
</organism>
<evidence type="ECO:0000256" key="2">
    <source>
        <dbReference type="ARBA" id="ARBA00022448"/>
    </source>
</evidence>
<dbReference type="PANTHER" id="PTHR48021:SF46">
    <property type="entry name" value="MAJOR FACILITATOR SUPERFAMILY (MFS) PROFILE DOMAIN-CONTAINING PROTEIN"/>
    <property type="match status" value="1"/>
</dbReference>
<dbReference type="FunFam" id="1.20.1250.20:FF:000218">
    <property type="entry name" value="facilitated trehalose transporter Tret1"/>
    <property type="match status" value="1"/>
</dbReference>
<dbReference type="PANTHER" id="PTHR48021">
    <property type="match status" value="1"/>
</dbReference>
<evidence type="ECO:0000256" key="1">
    <source>
        <dbReference type="ARBA" id="ARBA00004651"/>
    </source>
</evidence>
<comment type="subcellular location">
    <subcellularLocation>
        <location evidence="1">Cell membrane</location>
        <topology evidence="1">Multi-pass membrane protein</topology>
    </subcellularLocation>
</comment>
<evidence type="ECO:0000313" key="10">
    <source>
        <dbReference type="EMBL" id="CAH1109610.1"/>
    </source>
</evidence>
<dbReference type="Gene3D" id="1.20.1250.20">
    <property type="entry name" value="MFS general substrate transporter like domains"/>
    <property type="match status" value="1"/>
</dbReference>
<name>A0A9P0GH57_9CUCU</name>
<reference evidence="10" key="1">
    <citation type="submission" date="2022-01" db="EMBL/GenBank/DDBJ databases">
        <authorList>
            <person name="King R."/>
        </authorList>
    </citation>
    <scope>NUCLEOTIDE SEQUENCE</scope>
</reference>
<keyword evidence="5 8" id="KW-0812">Transmembrane</keyword>
<feature type="transmembrane region" description="Helical" evidence="8">
    <location>
        <begin position="365"/>
        <end position="388"/>
    </location>
</feature>
<dbReference type="OrthoDB" id="8120565at2759"/>
<dbReference type="InterPro" id="IPR050549">
    <property type="entry name" value="MFS_Trehalose_Transporter"/>
</dbReference>
<feature type="transmembrane region" description="Helical" evidence="8">
    <location>
        <begin position="55"/>
        <end position="80"/>
    </location>
</feature>
<dbReference type="InterPro" id="IPR036259">
    <property type="entry name" value="MFS_trans_sf"/>
</dbReference>
<feature type="transmembrane region" description="Helical" evidence="8">
    <location>
        <begin position="394"/>
        <end position="416"/>
    </location>
</feature>
<accession>A0A9P0GH57</accession>
<dbReference type="InterPro" id="IPR020846">
    <property type="entry name" value="MFS_dom"/>
</dbReference>
<dbReference type="EMBL" id="OV651816">
    <property type="protein sequence ID" value="CAH1109610.1"/>
    <property type="molecule type" value="Genomic_DNA"/>
</dbReference>
<keyword evidence="6 8" id="KW-1133">Transmembrane helix</keyword>
<feature type="transmembrane region" description="Helical" evidence="8">
    <location>
        <begin position="329"/>
        <end position="353"/>
    </location>
</feature>
<keyword evidence="11" id="KW-1185">Reference proteome</keyword>
<keyword evidence="4" id="KW-0762">Sugar transport</keyword>
<gene>
    <name evidence="10" type="ORF">PSYICH_LOCUS10299</name>
</gene>
<feature type="transmembrane region" description="Helical" evidence="8">
    <location>
        <begin position="295"/>
        <end position="317"/>
    </location>
</feature>
<dbReference type="Proteomes" id="UP001153636">
    <property type="component" value="Chromosome 4"/>
</dbReference>
<feature type="transmembrane region" description="Helical" evidence="8">
    <location>
        <begin position="228"/>
        <end position="248"/>
    </location>
</feature>
<feature type="transmembrane region" description="Helical" evidence="8">
    <location>
        <begin position="268"/>
        <end position="288"/>
    </location>
</feature>
<evidence type="ECO:0000259" key="9">
    <source>
        <dbReference type="PROSITE" id="PS50850"/>
    </source>
</evidence>
<dbReference type="GO" id="GO:0022857">
    <property type="term" value="F:transmembrane transporter activity"/>
    <property type="evidence" value="ECO:0007669"/>
    <property type="project" value="InterPro"/>
</dbReference>
<sequence>MNFTLDFSAINTSYYQYNGTNVSCDLCDTNVTLSSCDSCDNGDSLIPYNVRPETYVVPVIFFLIFVIGVLGNGTLVLIFIRNKHMRNVPNTFISGIASDMCFISCPIYISEISDRKIRGLLSGMIMVMDHIGAIMIYILGPFTPYYATPIIGSVIVLTELILLTLIPESPLFLMKKDRESEAKEALSFFKSYKNIDNEVRDIKEMLDQQKDKNKTNLKDILRVKSYRNAFLIIIIINLAPQLLGYTAMLMNLHTILESAGSVYMEPSVAAILYGAIMFIASIFCCLAVDRFGRKILIIVSALVSGFCVLSLGVYFHLKQMGFNIIRLSWIPIASVMTFALFFKVGIGIVPVILTAEVAPSAFKALGMGVGDGLMILGSLLAVQLYQFVSKTVGIFLPFYIYCAWAVVLIVFTCVYIPETKGKDLYEIERILGGEKGKKSRSISIRL</sequence>
<keyword evidence="2" id="KW-0813">Transport</keyword>
<keyword evidence="3" id="KW-1003">Cell membrane</keyword>
<dbReference type="GO" id="GO:0005886">
    <property type="term" value="C:plasma membrane"/>
    <property type="evidence" value="ECO:0007669"/>
    <property type="project" value="UniProtKB-SubCell"/>
</dbReference>
<dbReference type="Pfam" id="PF00083">
    <property type="entry name" value="Sugar_tr"/>
    <property type="match status" value="1"/>
</dbReference>
<evidence type="ECO:0000256" key="8">
    <source>
        <dbReference type="SAM" id="Phobius"/>
    </source>
</evidence>